<evidence type="ECO:0000313" key="2">
    <source>
        <dbReference type="Proteomes" id="UP001240984"/>
    </source>
</evidence>
<keyword evidence="2" id="KW-1185">Reference proteome</keyword>
<reference evidence="1 2" key="1">
    <citation type="submission" date="2023-07" db="EMBL/GenBank/DDBJ databases">
        <title>Sequencing the genomes of 1000 actinobacteria strains.</title>
        <authorList>
            <person name="Klenk H.-P."/>
        </authorList>
    </citation>
    <scope>NUCLEOTIDE SEQUENCE [LARGE SCALE GENOMIC DNA]</scope>
    <source>
        <strain evidence="1 2">DSM 44710</strain>
    </source>
</reference>
<dbReference type="Proteomes" id="UP001240984">
    <property type="component" value="Unassembled WGS sequence"/>
</dbReference>
<protein>
    <submittedName>
        <fullName evidence="1">Uncharacterized protein</fullName>
    </submittedName>
</protein>
<organism evidence="1 2">
    <name type="scientific">Catenuloplanes nepalensis</name>
    <dbReference type="NCBI Taxonomy" id="587533"/>
    <lineage>
        <taxon>Bacteria</taxon>
        <taxon>Bacillati</taxon>
        <taxon>Actinomycetota</taxon>
        <taxon>Actinomycetes</taxon>
        <taxon>Micromonosporales</taxon>
        <taxon>Micromonosporaceae</taxon>
        <taxon>Catenuloplanes</taxon>
    </lineage>
</organism>
<name>A0ABT9MZK1_9ACTN</name>
<comment type="caution">
    <text evidence="1">The sequence shown here is derived from an EMBL/GenBank/DDBJ whole genome shotgun (WGS) entry which is preliminary data.</text>
</comment>
<gene>
    <name evidence="1" type="ORF">J2S43_005386</name>
</gene>
<accession>A0ABT9MZK1</accession>
<sequence>MVLEDPVSGLQRDSSVLIDVTSIIGAENFILSQNQGTAPEDPFARQCFVELIQSLIFMSAVFVAHPMLPDPRPEDYGEQPRLLRALMHTGLVRPLRLSDREWAAASAAEASALRDLKSPQGTRSVMQFVEQALICDRAQSARRNSLSRRIGEWSDFQARKIRIPGNHADRIATSDGIEDDDYGHWARAAALALEGSLEQVAAATEQKYVMANLARGLKYKVRAEAAGTCYQAHPMRRDFSLTFQLNQDDADNESVLDLIKAVRGIHRSLSEAAGTPLSHRMRLLELELPLLGGRLWDSSETLRESDQTWLEMVVDRIRDYRDSAAELRETVMRCVTDEDLLRVVRDIDEVKEHLLDRLGLRRVETSAVERELVDDVASVVQMATGVPKVSGLWFGTRTLGKQVAQFRFSGQPYQQFLYREFMWAWKASGR</sequence>
<evidence type="ECO:0000313" key="1">
    <source>
        <dbReference type="EMBL" id="MDP9796874.1"/>
    </source>
</evidence>
<dbReference type="RefSeq" id="WP_306833788.1">
    <property type="nucleotide sequence ID" value="NZ_JAUSRA010000001.1"/>
</dbReference>
<dbReference type="EMBL" id="JAUSRA010000001">
    <property type="protein sequence ID" value="MDP9796874.1"/>
    <property type="molecule type" value="Genomic_DNA"/>
</dbReference>
<proteinExistence type="predicted"/>